<feature type="DNA-binding region" description="H-T-H motif" evidence="3">
    <location>
        <begin position="41"/>
        <end position="60"/>
    </location>
</feature>
<organism evidence="5 6">
    <name type="scientific">Gottfriedia solisilvae</name>
    <dbReference type="NCBI Taxonomy" id="1516104"/>
    <lineage>
        <taxon>Bacteria</taxon>
        <taxon>Bacillati</taxon>
        <taxon>Bacillota</taxon>
        <taxon>Bacilli</taxon>
        <taxon>Bacillales</taxon>
        <taxon>Bacillaceae</taxon>
        <taxon>Gottfriedia</taxon>
    </lineage>
</organism>
<dbReference type="InterPro" id="IPR050624">
    <property type="entry name" value="HTH-type_Tx_Regulator"/>
</dbReference>
<comment type="caution">
    <text evidence="5">The sequence shown here is derived from an EMBL/GenBank/DDBJ whole genome shotgun (WGS) entry which is preliminary data.</text>
</comment>
<evidence type="ECO:0000313" key="5">
    <source>
        <dbReference type="EMBL" id="GGI18242.1"/>
    </source>
</evidence>
<dbReference type="Gene3D" id="1.10.10.60">
    <property type="entry name" value="Homeodomain-like"/>
    <property type="match status" value="1"/>
</dbReference>
<dbReference type="RefSeq" id="WP_088003899.1">
    <property type="nucleotide sequence ID" value="NZ_BMHB01000006.1"/>
</dbReference>
<keyword evidence="1" id="KW-0678">Repressor</keyword>
<dbReference type="PROSITE" id="PS50977">
    <property type="entry name" value="HTH_TETR_2"/>
    <property type="match status" value="1"/>
</dbReference>
<keyword evidence="2 3" id="KW-0238">DNA-binding</keyword>
<evidence type="ECO:0000259" key="4">
    <source>
        <dbReference type="PROSITE" id="PS50977"/>
    </source>
</evidence>
<reference evidence="6" key="1">
    <citation type="journal article" date="2019" name="Int. J. Syst. Evol. Microbiol.">
        <title>The Global Catalogue of Microorganisms (GCM) 10K type strain sequencing project: providing services to taxonomists for standard genome sequencing and annotation.</title>
        <authorList>
            <consortium name="The Broad Institute Genomics Platform"/>
            <consortium name="The Broad Institute Genome Sequencing Center for Infectious Disease"/>
            <person name="Wu L."/>
            <person name="Ma J."/>
        </authorList>
    </citation>
    <scope>NUCLEOTIDE SEQUENCE [LARGE SCALE GENOMIC DNA]</scope>
    <source>
        <strain evidence="6">CGMCC 1.14993</strain>
    </source>
</reference>
<dbReference type="PANTHER" id="PTHR43479:SF11">
    <property type="entry name" value="ACREF_ENVCD OPERON REPRESSOR-RELATED"/>
    <property type="match status" value="1"/>
</dbReference>
<evidence type="ECO:0000256" key="3">
    <source>
        <dbReference type="PROSITE-ProRule" id="PRU00335"/>
    </source>
</evidence>
<dbReference type="GO" id="GO:0003677">
    <property type="term" value="F:DNA binding"/>
    <property type="evidence" value="ECO:0007669"/>
    <property type="project" value="UniProtKB-UniRule"/>
</dbReference>
<dbReference type="InterPro" id="IPR009057">
    <property type="entry name" value="Homeodomain-like_sf"/>
</dbReference>
<dbReference type="AlphaFoldDB" id="A0A8J3AWR0"/>
<accession>A0A8J3AWR0</accession>
<dbReference type="PANTHER" id="PTHR43479">
    <property type="entry name" value="ACREF/ENVCD OPERON REPRESSOR-RELATED"/>
    <property type="match status" value="1"/>
</dbReference>
<evidence type="ECO:0000256" key="1">
    <source>
        <dbReference type="ARBA" id="ARBA00022491"/>
    </source>
</evidence>
<sequence>MRQTNRPLGRPHMSDRKKPTKEIILENAVKLFLKRGYQLVSMDDVAKECDVTKATVYYYYSTKAELFTDAMVQMMIRISDRIKKILSIDRPLKDNLLEIVKIHLRATFDIDLKTFIKDAKISLTDEQMIQMNYAEEKMYEVIENAIENAMNKGEIPQGNSKFATHAFLAILKVGNFRDMNNQSIINSIDEMANEIVNFFWRGMKV</sequence>
<dbReference type="Gene3D" id="1.10.357.10">
    <property type="entry name" value="Tetracycline Repressor, domain 2"/>
    <property type="match status" value="1"/>
</dbReference>
<dbReference type="EMBL" id="BMHB01000006">
    <property type="protein sequence ID" value="GGI18242.1"/>
    <property type="molecule type" value="Genomic_DNA"/>
</dbReference>
<keyword evidence="6" id="KW-1185">Reference proteome</keyword>
<dbReference type="SUPFAM" id="SSF46689">
    <property type="entry name" value="Homeodomain-like"/>
    <property type="match status" value="1"/>
</dbReference>
<dbReference type="InterPro" id="IPR001647">
    <property type="entry name" value="HTH_TetR"/>
</dbReference>
<dbReference type="OrthoDB" id="2732116at2"/>
<protein>
    <submittedName>
        <fullName evidence="5">TetR family transcriptional regulator</fullName>
    </submittedName>
</protein>
<dbReference type="PRINTS" id="PR00455">
    <property type="entry name" value="HTHTETR"/>
</dbReference>
<dbReference type="Proteomes" id="UP000626244">
    <property type="component" value="Unassembled WGS sequence"/>
</dbReference>
<evidence type="ECO:0000256" key="2">
    <source>
        <dbReference type="ARBA" id="ARBA00023125"/>
    </source>
</evidence>
<gene>
    <name evidence="5" type="ORF">GCM10007380_41940</name>
</gene>
<evidence type="ECO:0000313" key="6">
    <source>
        <dbReference type="Proteomes" id="UP000626244"/>
    </source>
</evidence>
<feature type="domain" description="HTH tetR-type" evidence="4">
    <location>
        <begin position="18"/>
        <end position="78"/>
    </location>
</feature>
<proteinExistence type="predicted"/>
<dbReference type="Pfam" id="PF00440">
    <property type="entry name" value="TetR_N"/>
    <property type="match status" value="1"/>
</dbReference>
<name>A0A8J3AWR0_9BACI</name>